<dbReference type="EMBL" id="QZBM01000114">
    <property type="protein sequence ID" value="THZ23714.1"/>
    <property type="molecule type" value="Genomic_DNA"/>
</dbReference>
<dbReference type="GO" id="GO:0008033">
    <property type="term" value="P:tRNA processing"/>
    <property type="evidence" value="ECO:0007669"/>
    <property type="project" value="UniProtKB-KW"/>
</dbReference>
<keyword evidence="11" id="KW-0804">Transcription</keyword>
<evidence type="ECO:0000256" key="2">
    <source>
        <dbReference type="ARBA" id="ARBA00004574"/>
    </source>
</evidence>
<feature type="region of interest" description="Disordered" evidence="14">
    <location>
        <begin position="83"/>
        <end position="104"/>
    </location>
</feature>
<protein>
    <recommendedName>
        <fullName evidence="5">EKC/KEOPS complex subunit GON7</fullName>
    </recommendedName>
</protein>
<keyword evidence="12" id="KW-0539">Nucleus</keyword>
<proteinExistence type="inferred from homology"/>
<comment type="caution">
    <text evidence="15">The sequence shown here is derived from an EMBL/GenBank/DDBJ whole genome shotgun (WGS) entry which is preliminary data.</text>
</comment>
<comment type="subunit">
    <text evidence="4">Component of the EKC/KEOPS complex composed of at least BUD32, CGI121, GON7, KAE1 and PCC1; the whole complex dimerizes.</text>
</comment>
<evidence type="ECO:0000313" key="16">
    <source>
        <dbReference type="Proteomes" id="UP000308005"/>
    </source>
</evidence>
<evidence type="ECO:0000256" key="9">
    <source>
        <dbReference type="ARBA" id="ARBA00023015"/>
    </source>
</evidence>
<evidence type="ECO:0000256" key="3">
    <source>
        <dbReference type="ARBA" id="ARBA00008529"/>
    </source>
</evidence>
<evidence type="ECO:0000256" key="4">
    <source>
        <dbReference type="ARBA" id="ARBA00011534"/>
    </source>
</evidence>
<keyword evidence="6" id="KW-0158">Chromosome</keyword>
<dbReference type="InterPro" id="IPR014849">
    <property type="entry name" value="EKC/KEOPS_Gon7"/>
</dbReference>
<feature type="region of interest" description="Disordered" evidence="14">
    <location>
        <begin position="34"/>
        <end position="65"/>
    </location>
</feature>
<comment type="function">
    <text evidence="13">Component of the EKC/KEOPS complex that is required for the formation of a threonylcarbamoyl group on adenosine at position 37 (t(6)A37) in tRNAs that read codons beginning with adenine. The complex is probably involved in the transfer of the threonylcarbamoyl moiety of threonylcarbamoyl-AMP (TC-AMP) to the N6 group of A37. GON7 likely plays a supporting role to the catalytic subunit KAE1 in the complex. The EKC/KEOPS complex also promotes both telomere uncapping and telomere elongation. The complex is required for efficient recruitment of transcriptional coactivators.</text>
</comment>
<feature type="region of interest" description="Disordered" evidence="14">
    <location>
        <begin position="127"/>
        <end position="160"/>
    </location>
</feature>
<organism evidence="15 16">
    <name type="scientific">Aureobasidium pullulans</name>
    <name type="common">Black yeast</name>
    <name type="synonym">Pullularia pullulans</name>
    <dbReference type="NCBI Taxonomy" id="5580"/>
    <lineage>
        <taxon>Eukaryota</taxon>
        <taxon>Fungi</taxon>
        <taxon>Dikarya</taxon>
        <taxon>Ascomycota</taxon>
        <taxon>Pezizomycotina</taxon>
        <taxon>Dothideomycetes</taxon>
        <taxon>Dothideomycetidae</taxon>
        <taxon>Dothideales</taxon>
        <taxon>Saccotheciaceae</taxon>
        <taxon>Aureobasidium</taxon>
    </lineage>
</organism>
<evidence type="ECO:0000256" key="6">
    <source>
        <dbReference type="ARBA" id="ARBA00022454"/>
    </source>
</evidence>
<feature type="compositionally biased region" description="Polar residues" evidence="14">
    <location>
        <begin position="41"/>
        <end position="65"/>
    </location>
</feature>
<accession>A0A4S9TG67</accession>
<sequence length="160" mass="17502">MFGCLCPKYMHHVSKSLSDLCGVRLSTVIIRARPVPRPSRKQQSLSCQNPSPTSNLLLSTTDTPNTANMSAQLTAVYTSPTATNTFSSPLSSAPTEASSSQEKSQYLAHLRDNVSQMQHDINQFLTKKMDEDKAATDAPAASNDEDMEEQMYGEEVVDEA</sequence>
<keyword evidence="10" id="KW-0010">Activator</keyword>
<comment type="similarity">
    <text evidence="3">Belongs to the GON7 family.</text>
</comment>
<evidence type="ECO:0000256" key="5">
    <source>
        <dbReference type="ARBA" id="ARBA00019746"/>
    </source>
</evidence>
<dbReference type="GO" id="GO:0005634">
    <property type="term" value="C:nucleus"/>
    <property type="evidence" value="ECO:0007669"/>
    <property type="project" value="UniProtKB-SubCell"/>
</dbReference>
<keyword evidence="8" id="KW-0779">Telomere</keyword>
<dbReference type="Proteomes" id="UP000308005">
    <property type="component" value="Unassembled WGS sequence"/>
</dbReference>
<gene>
    <name evidence="15" type="ORF">D6C91_03556</name>
</gene>
<dbReference type="AlphaFoldDB" id="A0A4S9TG67"/>
<dbReference type="Pfam" id="PF08738">
    <property type="entry name" value="Gon7"/>
    <property type="match status" value="1"/>
</dbReference>
<reference evidence="15 16" key="1">
    <citation type="submission" date="2018-10" db="EMBL/GenBank/DDBJ databases">
        <title>Fifty Aureobasidium pullulans genomes reveal a recombining polyextremotolerant generalist.</title>
        <authorList>
            <person name="Gostincar C."/>
            <person name="Turk M."/>
            <person name="Zajc J."/>
            <person name="Gunde-Cimerman N."/>
        </authorList>
    </citation>
    <scope>NUCLEOTIDE SEQUENCE [LARGE SCALE GENOMIC DNA]</scope>
    <source>
        <strain evidence="15 16">EXF-3863</strain>
    </source>
</reference>
<evidence type="ECO:0000256" key="10">
    <source>
        <dbReference type="ARBA" id="ARBA00023159"/>
    </source>
</evidence>
<comment type="subcellular location">
    <subcellularLocation>
        <location evidence="2">Chromosome</location>
        <location evidence="2">Telomere</location>
    </subcellularLocation>
    <subcellularLocation>
        <location evidence="1">Nucleus</location>
    </subcellularLocation>
</comment>
<evidence type="ECO:0000256" key="8">
    <source>
        <dbReference type="ARBA" id="ARBA00022895"/>
    </source>
</evidence>
<keyword evidence="7" id="KW-0819">tRNA processing</keyword>
<evidence type="ECO:0000256" key="14">
    <source>
        <dbReference type="SAM" id="MobiDB-lite"/>
    </source>
</evidence>
<feature type="compositionally biased region" description="Acidic residues" evidence="14">
    <location>
        <begin position="143"/>
        <end position="160"/>
    </location>
</feature>
<evidence type="ECO:0000313" key="15">
    <source>
        <dbReference type="EMBL" id="THZ23714.1"/>
    </source>
</evidence>
<dbReference type="GO" id="GO:0000781">
    <property type="term" value="C:chromosome, telomeric region"/>
    <property type="evidence" value="ECO:0007669"/>
    <property type="project" value="UniProtKB-SubCell"/>
</dbReference>
<evidence type="ECO:0000256" key="7">
    <source>
        <dbReference type="ARBA" id="ARBA00022694"/>
    </source>
</evidence>
<evidence type="ECO:0000256" key="11">
    <source>
        <dbReference type="ARBA" id="ARBA00023163"/>
    </source>
</evidence>
<name>A0A4S9TG67_AURPU</name>
<keyword evidence="9" id="KW-0805">Transcription regulation</keyword>
<evidence type="ECO:0000256" key="12">
    <source>
        <dbReference type="ARBA" id="ARBA00023242"/>
    </source>
</evidence>
<evidence type="ECO:0000256" key="1">
    <source>
        <dbReference type="ARBA" id="ARBA00004123"/>
    </source>
</evidence>
<evidence type="ECO:0000256" key="13">
    <source>
        <dbReference type="ARBA" id="ARBA00025393"/>
    </source>
</evidence>